<gene>
    <name evidence="7" type="ORF">L9F63_021422</name>
</gene>
<dbReference type="GO" id="GO:1990904">
    <property type="term" value="C:ribonucleoprotein complex"/>
    <property type="evidence" value="ECO:0007669"/>
    <property type="project" value="UniProtKB-KW"/>
</dbReference>
<keyword evidence="3" id="KW-0687">Ribonucleoprotein</keyword>
<keyword evidence="8" id="KW-1185">Reference proteome</keyword>
<reference evidence="7" key="1">
    <citation type="journal article" date="2023" name="IScience">
        <title>Live-bearing cockroach genome reveals convergent evolutionary mechanisms linked to viviparity in insects and beyond.</title>
        <authorList>
            <person name="Fouks B."/>
            <person name="Harrison M.C."/>
            <person name="Mikhailova A.A."/>
            <person name="Marchal E."/>
            <person name="English S."/>
            <person name="Carruthers M."/>
            <person name="Jennings E.C."/>
            <person name="Chiamaka E.L."/>
            <person name="Frigard R.A."/>
            <person name="Pippel M."/>
            <person name="Attardo G.M."/>
            <person name="Benoit J.B."/>
            <person name="Bornberg-Bauer E."/>
            <person name="Tobe S.S."/>
        </authorList>
    </citation>
    <scope>NUCLEOTIDE SEQUENCE</scope>
    <source>
        <strain evidence="7">Stay&amp;Tobe</strain>
    </source>
</reference>
<dbReference type="InterPro" id="IPR001790">
    <property type="entry name" value="Ribosomal_uL10"/>
</dbReference>
<dbReference type="FunFam" id="3.30.70.1730:FF:000012">
    <property type="entry name" value="Mitochondrial Ribosomal Protein, Large"/>
    <property type="match status" value="1"/>
</dbReference>
<evidence type="ECO:0000256" key="1">
    <source>
        <dbReference type="ARBA" id="ARBA00008889"/>
    </source>
</evidence>
<dbReference type="InterPro" id="IPR047865">
    <property type="entry name" value="Ribosomal_uL10_bac_type"/>
</dbReference>
<dbReference type="GO" id="GO:0005840">
    <property type="term" value="C:ribosome"/>
    <property type="evidence" value="ECO:0007669"/>
    <property type="project" value="UniProtKB-KW"/>
</dbReference>
<dbReference type="Proteomes" id="UP001233999">
    <property type="component" value="Unassembled WGS sequence"/>
</dbReference>
<dbReference type="PANTHER" id="PTHR11560">
    <property type="entry name" value="39S RIBOSOMAL PROTEIN L10, MITOCHONDRIAL"/>
    <property type="match status" value="1"/>
</dbReference>
<comment type="caution">
    <text evidence="7">The sequence shown here is derived from an EMBL/GenBank/DDBJ whole genome shotgun (WGS) entry which is preliminary data.</text>
</comment>
<evidence type="ECO:0000256" key="3">
    <source>
        <dbReference type="ARBA" id="ARBA00023274"/>
    </source>
</evidence>
<protein>
    <recommendedName>
        <fullName evidence="4">Large ribosomal subunit protein uL10m</fullName>
    </recommendedName>
    <alternativeName>
        <fullName evidence="5">39S ribosomal protein L10, mitochondrial</fullName>
    </alternativeName>
</protein>
<evidence type="ECO:0000313" key="8">
    <source>
        <dbReference type="Proteomes" id="UP001233999"/>
    </source>
</evidence>
<proteinExistence type="inferred from homology"/>
<evidence type="ECO:0000256" key="2">
    <source>
        <dbReference type="ARBA" id="ARBA00022980"/>
    </source>
</evidence>
<dbReference type="InterPro" id="IPR043141">
    <property type="entry name" value="Ribosomal_uL10-like_sf"/>
</dbReference>
<dbReference type="Pfam" id="PF00466">
    <property type="entry name" value="Ribosomal_L10"/>
    <property type="match status" value="1"/>
</dbReference>
<reference evidence="7" key="2">
    <citation type="submission" date="2023-05" db="EMBL/GenBank/DDBJ databases">
        <authorList>
            <person name="Fouks B."/>
        </authorList>
    </citation>
    <scope>NUCLEOTIDE SEQUENCE</scope>
    <source>
        <strain evidence="7">Stay&amp;Tobe</strain>
        <tissue evidence="7">Testes</tissue>
    </source>
</reference>
<dbReference type="EMBL" id="JASPKZ010007441">
    <property type="protein sequence ID" value="KAJ9584217.1"/>
    <property type="molecule type" value="Genomic_DNA"/>
</dbReference>
<comment type="subunit">
    <text evidence="6">Component of the mitochondrial ribosome large subunit (39S) which comprises a 16S rRNA and about 50 distinct proteins.</text>
</comment>
<evidence type="ECO:0000256" key="4">
    <source>
        <dbReference type="ARBA" id="ARBA00035707"/>
    </source>
</evidence>
<dbReference type="SUPFAM" id="SSF160369">
    <property type="entry name" value="Ribosomal protein L10-like"/>
    <property type="match status" value="1"/>
</dbReference>
<dbReference type="AlphaFoldDB" id="A0AAD8EBZ8"/>
<evidence type="ECO:0000256" key="5">
    <source>
        <dbReference type="ARBA" id="ARBA00035716"/>
    </source>
</evidence>
<evidence type="ECO:0000313" key="7">
    <source>
        <dbReference type="EMBL" id="KAJ9584217.1"/>
    </source>
</evidence>
<sequence>MSAICSRALLHPKWCSSLQFVRFRKVVVQKPAQPHYRKALVLKVCTPEYVDPKEGMSLADLCEKPLEISLREEQKETRYERFLAKEVLNWFNNSNMIAFYHVNPIPGGDRQKARITFKRDNMHMKQYGRKVMKMALQNTKYEAVLHLFTSHNYIVFSPETQVAKLLKISKKIPQLILMTAVVDGKLLSLNELIEYSKVPNIQTAQAGLVAVLNSGAVQLNQNLVHHQQTLVANLQKHIEMQQDENSNKDD</sequence>
<organism evidence="7 8">
    <name type="scientific">Diploptera punctata</name>
    <name type="common">Pacific beetle cockroach</name>
    <dbReference type="NCBI Taxonomy" id="6984"/>
    <lineage>
        <taxon>Eukaryota</taxon>
        <taxon>Metazoa</taxon>
        <taxon>Ecdysozoa</taxon>
        <taxon>Arthropoda</taxon>
        <taxon>Hexapoda</taxon>
        <taxon>Insecta</taxon>
        <taxon>Pterygota</taxon>
        <taxon>Neoptera</taxon>
        <taxon>Polyneoptera</taxon>
        <taxon>Dictyoptera</taxon>
        <taxon>Blattodea</taxon>
        <taxon>Blaberoidea</taxon>
        <taxon>Blaberidae</taxon>
        <taxon>Diplopterinae</taxon>
        <taxon>Diploptera</taxon>
    </lineage>
</organism>
<dbReference type="Gene3D" id="3.30.70.1730">
    <property type="match status" value="1"/>
</dbReference>
<evidence type="ECO:0000256" key="6">
    <source>
        <dbReference type="ARBA" id="ARBA00038782"/>
    </source>
</evidence>
<keyword evidence="2" id="KW-0689">Ribosomal protein</keyword>
<accession>A0AAD8EBZ8</accession>
<comment type="similarity">
    <text evidence="1">Belongs to the universal ribosomal protein uL10 family.</text>
</comment>
<name>A0AAD8EBZ8_DIPPU</name>